<dbReference type="InterPro" id="IPR006311">
    <property type="entry name" value="TAT_signal"/>
</dbReference>
<evidence type="ECO:0000256" key="2">
    <source>
        <dbReference type="ARBA" id="ARBA00022723"/>
    </source>
</evidence>
<keyword evidence="1" id="KW-0004">4Fe-4S</keyword>
<dbReference type="SUPFAM" id="SSF54862">
    <property type="entry name" value="4Fe-4S ferredoxins"/>
    <property type="match status" value="1"/>
</dbReference>
<keyword evidence="8" id="KW-1185">Reference proteome</keyword>
<gene>
    <name evidence="7" type="ORF">QO018_003358</name>
</gene>
<dbReference type="CDD" id="cd10551">
    <property type="entry name" value="PsrB"/>
    <property type="match status" value="1"/>
</dbReference>
<organism evidence="7 8">
    <name type="scientific">Azospirillum picis</name>
    <dbReference type="NCBI Taxonomy" id="488438"/>
    <lineage>
        <taxon>Bacteria</taxon>
        <taxon>Pseudomonadati</taxon>
        <taxon>Pseudomonadota</taxon>
        <taxon>Alphaproteobacteria</taxon>
        <taxon>Rhodospirillales</taxon>
        <taxon>Azospirillaceae</taxon>
        <taxon>Azospirillum</taxon>
    </lineage>
</organism>
<feature type="domain" description="4Fe-4S ferredoxin-type" evidence="6">
    <location>
        <begin position="42"/>
        <end position="71"/>
    </location>
</feature>
<feature type="region of interest" description="Disordered" evidence="5">
    <location>
        <begin position="229"/>
        <end position="261"/>
    </location>
</feature>
<evidence type="ECO:0000256" key="3">
    <source>
        <dbReference type="ARBA" id="ARBA00023004"/>
    </source>
</evidence>
<evidence type="ECO:0000259" key="6">
    <source>
        <dbReference type="PROSITE" id="PS51379"/>
    </source>
</evidence>
<dbReference type="PROSITE" id="PS51379">
    <property type="entry name" value="4FE4S_FER_2"/>
    <property type="match status" value="2"/>
</dbReference>
<dbReference type="PANTHER" id="PTHR43177">
    <property type="entry name" value="PROTEIN NRFC"/>
    <property type="match status" value="1"/>
</dbReference>
<dbReference type="PROSITE" id="PS51318">
    <property type="entry name" value="TAT"/>
    <property type="match status" value="1"/>
</dbReference>
<dbReference type="Proteomes" id="UP001244552">
    <property type="component" value="Unassembled WGS sequence"/>
</dbReference>
<sequence>MDQSRRNFCLGVGAATAGAATLPPVPAEAAATRQGGDPAHRWGMVVDVRKCVGCQACTVACIMENDVPENSFRTIVSTYEVTEEGRSGTYMLPRLCNHCEDPPCIPVCPTGATYQRRDGIVVVDNTVCVGCAYCVQACPYDARFINHETQTADKCTFCVHRVEAGLLPACVETCVGGARIFGDLNDPGSTVSALVRDQAPKVLKPEQGTQPRVFYIGLDPKFQGKVDGTPTLWRPSAAAEHDDGYRVDEAHAEPRAAKEHA</sequence>
<evidence type="ECO:0000313" key="7">
    <source>
        <dbReference type="EMBL" id="MDQ0534483.1"/>
    </source>
</evidence>
<dbReference type="InterPro" id="IPR017900">
    <property type="entry name" value="4Fe4S_Fe_S_CS"/>
</dbReference>
<feature type="compositionally biased region" description="Basic and acidic residues" evidence="5">
    <location>
        <begin position="239"/>
        <end position="261"/>
    </location>
</feature>
<dbReference type="Gene3D" id="3.30.70.20">
    <property type="match status" value="2"/>
</dbReference>
<name>A0ABU0MMP4_9PROT</name>
<proteinExistence type="predicted"/>
<dbReference type="PROSITE" id="PS00198">
    <property type="entry name" value="4FE4S_FER_1"/>
    <property type="match status" value="1"/>
</dbReference>
<evidence type="ECO:0000256" key="5">
    <source>
        <dbReference type="SAM" id="MobiDB-lite"/>
    </source>
</evidence>
<dbReference type="InterPro" id="IPR054822">
    <property type="entry name" value="DsrO-like"/>
</dbReference>
<keyword evidence="3" id="KW-0408">Iron</keyword>
<evidence type="ECO:0000313" key="8">
    <source>
        <dbReference type="Proteomes" id="UP001244552"/>
    </source>
</evidence>
<evidence type="ECO:0000256" key="4">
    <source>
        <dbReference type="ARBA" id="ARBA00023014"/>
    </source>
</evidence>
<reference evidence="7 8" key="1">
    <citation type="submission" date="2023-07" db="EMBL/GenBank/DDBJ databases">
        <title>Genomic Encyclopedia of Type Strains, Phase IV (KMG-IV): sequencing the most valuable type-strain genomes for metagenomic binning, comparative biology and taxonomic classification.</title>
        <authorList>
            <person name="Goeker M."/>
        </authorList>
    </citation>
    <scope>NUCLEOTIDE SEQUENCE [LARGE SCALE GENOMIC DNA]</scope>
    <source>
        <strain evidence="7 8">DSM 19922</strain>
    </source>
</reference>
<dbReference type="Pfam" id="PF13247">
    <property type="entry name" value="Fer4_11"/>
    <property type="match status" value="1"/>
</dbReference>
<keyword evidence="2" id="KW-0479">Metal-binding</keyword>
<keyword evidence="4" id="KW-0411">Iron-sulfur</keyword>
<dbReference type="EMBL" id="JAUSVU010000012">
    <property type="protein sequence ID" value="MDQ0534483.1"/>
    <property type="molecule type" value="Genomic_DNA"/>
</dbReference>
<dbReference type="NCBIfam" id="NF045797">
    <property type="entry name" value="DsrO"/>
    <property type="match status" value="1"/>
</dbReference>
<comment type="caution">
    <text evidence="7">The sequence shown here is derived from an EMBL/GenBank/DDBJ whole genome shotgun (WGS) entry which is preliminary data.</text>
</comment>
<dbReference type="PANTHER" id="PTHR43177:SF9">
    <property type="entry name" value="PROTEIN NRFC"/>
    <property type="match status" value="1"/>
</dbReference>
<dbReference type="RefSeq" id="WP_209983394.1">
    <property type="nucleotide sequence ID" value="NZ_JAGINO010000011.1"/>
</dbReference>
<dbReference type="InterPro" id="IPR050954">
    <property type="entry name" value="ET_IronSulfur_Cluster-Binding"/>
</dbReference>
<evidence type="ECO:0000256" key="1">
    <source>
        <dbReference type="ARBA" id="ARBA00022485"/>
    </source>
</evidence>
<dbReference type="InterPro" id="IPR017896">
    <property type="entry name" value="4Fe4S_Fe-S-bd"/>
</dbReference>
<feature type="domain" description="4Fe-4S ferredoxin-type" evidence="6">
    <location>
        <begin position="119"/>
        <end position="148"/>
    </location>
</feature>
<protein>
    <submittedName>
        <fullName evidence="7">Tetrathionate reductase subunit B</fullName>
    </submittedName>
</protein>
<accession>A0ABU0MMP4</accession>